<gene>
    <name evidence="1" type="ORF">I7I53_08640</name>
</gene>
<name>A0A8A1LH86_AJEC8</name>
<evidence type="ECO:0000313" key="1">
    <source>
        <dbReference type="EMBL" id="QSS52880.1"/>
    </source>
</evidence>
<evidence type="ECO:0000313" key="2">
    <source>
        <dbReference type="Proteomes" id="UP000663419"/>
    </source>
</evidence>
<dbReference type="EMBL" id="CP069103">
    <property type="protein sequence ID" value="QSS52880.1"/>
    <property type="molecule type" value="Genomic_DNA"/>
</dbReference>
<dbReference type="AlphaFoldDB" id="A0A8A1LH86"/>
<organism evidence="1 2">
    <name type="scientific">Ajellomyces capsulatus (strain H88)</name>
    <name type="common">Darling's disease fungus</name>
    <name type="synonym">Histoplasma capsulatum</name>
    <dbReference type="NCBI Taxonomy" id="544711"/>
    <lineage>
        <taxon>Eukaryota</taxon>
        <taxon>Fungi</taxon>
        <taxon>Dikarya</taxon>
        <taxon>Ascomycota</taxon>
        <taxon>Pezizomycotina</taxon>
        <taxon>Eurotiomycetes</taxon>
        <taxon>Eurotiomycetidae</taxon>
        <taxon>Onygenales</taxon>
        <taxon>Ajellomycetaceae</taxon>
        <taxon>Histoplasma</taxon>
    </lineage>
</organism>
<reference evidence="1" key="1">
    <citation type="submission" date="2021-01" db="EMBL/GenBank/DDBJ databases">
        <title>Chromosome-level genome assembly of a human fungal pathogen reveals clustering of transcriptionally co-regulated genes.</title>
        <authorList>
            <person name="Voorhies M."/>
            <person name="Cohen S."/>
            <person name="Shea T.P."/>
            <person name="Petrus S."/>
            <person name="Munoz J.F."/>
            <person name="Poplawski S."/>
            <person name="Goldman W.E."/>
            <person name="Michael T."/>
            <person name="Cuomo C.A."/>
            <person name="Sil A."/>
            <person name="Beyhan S."/>
        </authorList>
    </citation>
    <scope>NUCLEOTIDE SEQUENCE</scope>
    <source>
        <strain evidence="1">H88</strain>
    </source>
</reference>
<sequence>MSTSRSCSPSRAASALILARTTQSISVSISALKLRSNGAPRSRQVLCCSVCDGVRSAWAALPASVAADWTLK</sequence>
<accession>A0A8A1LH86</accession>
<dbReference type="Proteomes" id="UP000663419">
    <property type="component" value="Chromosome 2"/>
</dbReference>
<protein>
    <submittedName>
        <fullName evidence="1">PH-signaling protein PalC</fullName>
    </submittedName>
</protein>
<dbReference type="VEuPathDB" id="FungiDB:I7I53_08640"/>
<proteinExistence type="predicted"/>